<gene>
    <name evidence="2" type="ORF">TBC1_111654</name>
</gene>
<protein>
    <submittedName>
        <fullName evidence="2">Uncharacterized protein</fullName>
    </submittedName>
</protein>
<keyword evidence="3" id="KW-1185">Reference proteome</keyword>
<proteinExistence type="predicted"/>
<keyword evidence="1" id="KW-0812">Transmembrane</keyword>
<feature type="transmembrane region" description="Helical" evidence="1">
    <location>
        <begin position="6"/>
        <end position="21"/>
    </location>
</feature>
<evidence type="ECO:0000313" key="2">
    <source>
        <dbReference type="EMBL" id="GAP43501.1"/>
    </source>
</evidence>
<sequence>MDDFLYIIIGILWVVYSLYTNKQKQQKKRMMEEQRRQVEVPEAAPRRSLLEELLDAEVKLPELIVEAEEEQYEPEYNNTVEAWSAEKIVPENESLEKIEEEVSASYFEQQYNLRARVDTVKPDRVHPAFSEEDEQMADFDEDFDLRKAVIYSEVLNPRYI</sequence>
<name>A0A0S7BSW5_9BACT</name>
<evidence type="ECO:0000256" key="1">
    <source>
        <dbReference type="SAM" id="Phobius"/>
    </source>
</evidence>
<keyword evidence="1" id="KW-0472">Membrane</keyword>
<dbReference type="Proteomes" id="UP000053091">
    <property type="component" value="Unassembled WGS sequence"/>
</dbReference>
<dbReference type="RefSeq" id="WP_062040686.1">
    <property type="nucleotide sequence ID" value="NZ_DF968182.1"/>
</dbReference>
<evidence type="ECO:0000313" key="3">
    <source>
        <dbReference type="Proteomes" id="UP000053091"/>
    </source>
</evidence>
<organism evidence="2">
    <name type="scientific">Lentimicrobium saccharophilum</name>
    <dbReference type="NCBI Taxonomy" id="1678841"/>
    <lineage>
        <taxon>Bacteria</taxon>
        <taxon>Pseudomonadati</taxon>
        <taxon>Bacteroidota</taxon>
        <taxon>Bacteroidia</taxon>
        <taxon>Bacteroidales</taxon>
        <taxon>Lentimicrobiaceae</taxon>
        <taxon>Lentimicrobium</taxon>
    </lineage>
</organism>
<dbReference type="STRING" id="1678841.TBC1_111654"/>
<reference evidence="2" key="1">
    <citation type="journal article" date="2015" name="Genome Announc.">
        <title>Draft Genome Sequence of Bacteroidales Strain TBC1, a Novel Isolate from a Methanogenic Wastewater Treatment System.</title>
        <authorList>
            <person name="Tourlousse D.M."/>
            <person name="Matsuura N."/>
            <person name="Sun L."/>
            <person name="Toyonaga M."/>
            <person name="Kuroda K."/>
            <person name="Ohashi A."/>
            <person name="Cruz R."/>
            <person name="Yamaguchi T."/>
            <person name="Sekiguchi Y."/>
        </authorList>
    </citation>
    <scope>NUCLEOTIDE SEQUENCE [LARGE SCALE GENOMIC DNA]</scope>
    <source>
        <strain evidence="2">TBC1</strain>
    </source>
</reference>
<accession>A0A0S7BSW5</accession>
<keyword evidence="1" id="KW-1133">Transmembrane helix</keyword>
<dbReference type="EMBL" id="DF968182">
    <property type="protein sequence ID" value="GAP43501.1"/>
    <property type="molecule type" value="Genomic_DNA"/>
</dbReference>
<dbReference type="AlphaFoldDB" id="A0A0S7BSW5"/>
<dbReference type="OrthoDB" id="1004878at2"/>